<dbReference type="SUPFAM" id="SSF56349">
    <property type="entry name" value="DNA breaking-rejoining enzymes"/>
    <property type="match status" value="1"/>
</dbReference>
<evidence type="ECO:0000256" key="6">
    <source>
        <dbReference type="SAM" id="Coils"/>
    </source>
</evidence>
<proteinExistence type="inferred from homology"/>
<dbReference type="Gene3D" id="1.10.150.130">
    <property type="match status" value="1"/>
</dbReference>
<evidence type="ECO:0000313" key="9">
    <source>
        <dbReference type="Proteomes" id="UP000285023"/>
    </source>
</evidence>
<dbReference type="InterPro" id="IPR011010">
    <property type="entry name" value="DNA_brk_join_enz"/>
</dbReference>
<evidence type="ECO:0000259" key="7">
    <source>
        <dbReference type="PROSITE" id="PS51900"/>
    </source>
</evidence>
<dbReference type="CDD" id="cd01184">
    <property type="entry name" value="INT_C_like_1"/>
    <property type="match status" value="1"/>
</dbReference>
<evidence type="ECO:0000313" key="8">
    <source>
        <dbReference type="EMBL" id="RIX31939.1"/>
    </source>
</evidence>
<reference evidence="8 9" key="1">
    <citation type="submission" date="2018-09" db="EMBL/GenBank/DDBJ databases">
        <title>Sphingomonas sp. DAC4.</title>
        <authorList>
            <person name="Seo T."/>
        </authorList>
    </citation>
    <scope>NUCLEOTIDE SEQUENCE [LARGE SCALE GENOMIC DNA]</scope>
    <source>
        <strain evidence="8 9">DAC4</strain>
    </source>
</reference>
<dbReference type="InterPro" id="IPR010998">
    <property type="entry name" value="Integrase_recombinase_N"/>
</dbReference>
<comment type="caution">
    <text evidence="8">The sequence shown here is derived from an EMBL/GenBank/DDBJ whole genome shotgun (WGS) entry which is preliminary data.</text>
</comment>
<keyword evidence="4" id="KW-0233">DNA recombination</keyword>
<dbReference type="GO" id="GO:0006310">
    <property type="term" value="P:DNA recombination"/>
    <property type="evidence" value="ECO:0007669"/>
    <property type="project" value="UniProtKB-KW"/>
</dbReference>
<dbReference type="AlphaFoldDB" id="A0A418Q205"/>
<evidence type="ECO:0000256" key="2">
    <source>
        <dbReference type="ARBA" id="ARBA00022908"/>
    </source>
</evidence>
<dbReference type="Gene3D" id="1.10.443.10">
    <property type="entry name" value="Intergrase catalytic core"/>
    <property type="match status" value="1"/>
</dbReference>
<protein>
    <recommendedName>
        <fullName evidence="7">Core-binding (CB) domain-containing protein</fullName>
    </recommendedName>
</protein>
<name>A0A418Q205_9SPHN</name>
<dbReference type="PANTHER" id="PTHR30349">
    <property type="entry name" value="PHAGE INTEGRASE-RELATED"/>
    <property type="match status" value="1"/>
</dbReference>
<dbReference type="InterPro" id="IPR044068">
    <property type="entry name" value="CB"/>
</dbReference>
<dbReference type="InterPro" id="IPR046668">
    <property type="entry name" value="DUF6538"/>
</dbReference>
<sequence>MCLYLTKRNSTYYFRRIVPPELRPILGKREFMFSLNTKEKDEAKRLRSAHAVRTDRLIGEAWASLSPPARPAVPPAACMEVSEEQLAMEQAELQEVLEKEERREELAEYIAFLEDRLKGSTREMPRELRAFRYILEGRQFDNDLLSDQLLVSRVEKRELEKKLEGASASSPLAIPEASETNAGAMLDTTIVDLWAAEKKPRQKGIDAHRSVARWLYDRIGSKPVDQLARADFLAFKAKLVDEGQSPANIKQKLSRLRTLMQWAFDNGYADSNPAAGVTIKDAQAAKNKRLPFDLSSLTAIFSSPVFTQGERPVRLRGEAGYWLPLLALFTGARLEELGQLRPKDVAERTYADSDGQQRSAWFIHIREDAEDGLKLKTAESARHIPVHGELVRLGFLLFVSAAKAANQQRLFPLLRPDKYGSLTAKWGENWSIYRRTVCGVSDRRMVFHSFRHTFKDYTRLAGIEEGIQRQLMGHSARDVADDYGSGHWDHQLVEAMKRYRVPGLDLTAAPQGSS</sequence>
<keyword evidence="6" id="KW-0175">Coiled coil</keyword>
<dbReference type="InterPro" id="IPR013762">
    <property type="entry name" value="Integrase-like_cat_sf"/>
</dbReference>
<dbReference type="GO" id="GO:0015074">
    <property type="term" value="P:DNA integration"/>
    <property type="evidence" value="ECO:0007669"/>
    <property type="project" value="UniProtKB-KW"/>
</dbReference>
<dbReference type="Pfam" id="PF20172">
    <property type="entry name" value="DUF6538"/>
    <property type="match status" value="1"/>
</dbReference>
<dbReference type="Proteomes" id="UP000285023">
    <property type="component" value="Unassembled WGS sequence"/>
</dbReference>
<accession>A0A418Q205</accession>
<evidence type="ECO:0000256" key="4">
    <source>
        <dbReference type="ARBA" id="ARBA00023172"/>
    </source>
</evidence>
<dbReference type="EMBL" id="QXTF01000001">
    <property type="protein sequence ID" value="RIX31939.1"/>
    <property type="molecule type" value="Genomic_DNA"/>
</dbReference>
<dbReference type="PROSITE" id="PS51900">
    <property type="entry name" value="CB"/>
    <property type="match status" value="1"/>
</dbReference>
<comment type="similarity">
    <text evidence="1">Belongs to the 'phage' integrase family.</text>
</comment>
<keyword evidence="9" id="KW-1185">Reference proteome</keyword>
<gene>
    <name evidence="8" type="ORF">D3M59_02800</name>
</gene>
<dbReference type="InterPro" id="IPR050090">
    <property type="entry name" value="Tyrosine_recombinase_XerCD"/>
</dbReference>
<organism evidence="8 9">
    <name type="scientific">Sphingomonas edaphi</name>
    <dbReference type="NCBI Taxonomy" id="2315689"/>
    <lineage>
        <taxon>Bacteria</taxon>
        <taxon>Pseudomonadati</taxon>
        <taxon>Pseudomonadota</taxon>
        <taxon>Alphaproteobacteria</taxon>
        <taxon>Sphingomonadales</taxon>
        <taxon>Sphingomonadaceae</taxon>
        <taxon>Sphingomonas</taxon>
    </lineage>
</organism>
<feature type="domain" description="Core-binding (CB)" evidence="7">
    <location>
        <begin position="185"/>
        <end position="264"/>
    </location>
</feature>
<dbReference type="GO" id="GO:0003677">
    <property type="term" value="F:DNA binding"/>
    <property type="evidence" value="ECO:0007669"/>
    <property type="project" value="UniProtKB-UniRule"/>
</dbReference>
<dbReference type="OrthoDB" id="9784724at2"/>
<evidence type="ECO:0000256" key="5">
    <source>
        <dbReference type="PROSITE-ProRule" id="PRU01248"/>
    </source>
</evidence>
<dbReference type="PANTHER" id="PTHR30349:SF41">
    <property type="entry name" value="INTEGRASE_RECOMBINASE PROTEIN MJ0367-RELATED"/>
    <property type="match status" value="1"/>
</dbReference>
<evidence type="ECO:0000256" key="3">
    <source>
        <dbReference type="ARBA" id="ARBA00023125"/>
    </source>
</evidence>
<keyword evidence="2" id="KW-0229">DNA integration</keyword>
<evidence type="ECO:0000256" key="1">
    <source>
        <dbReference type="ARBA" id="ARBA00008857"/>
    </source>
</evidence>
<feature type="coiled-coil region" evidence="6">
    <location>
        <begin position="79"/>
        <end position="123"/>
    </location>
</feature>
<dbReference type="RefSeq" id="WP_119531388.1">
    <property type="nucleotide sequence ID" value="NZ_QXTF01000001.1"/>
</dbReference>
<keyword evidence="3 5" id="KW-0238">DNA-binding</keyword>